<keyword evidence="2" id="KW-0732">Signal</keyword>
<evidence type="ECO:0000313" key="4">
    <source>
        <dbReference type="EMBL" id="TPR11575.1"/>
    </source>
</evidence>
<feature type="domain" description="Nephrocystin 3-like N-terminal" evidence="3">
    <location>
        <begin position="433"/>
        <end position="601"/>
    </location>
</feature>
<proteinExistence type="predicted"/>
<dbReference type="Gene3D" id="3.40.50.1580">
    <property type="entry name" value="Nucleoside phosphorylase domain"/>
    <property type="match status" value="1"/>
</dbReference>
<dbReference type="PANTHER" id="PTHR46082:SF6">
    <property type="entry name" value="AAA+ ATPASE DOMAIN-CONTAINING PROTEIN-RELATED"/>
    <property type="match status" value="1"/>
</dbReference>
<dbReference type="InterPro" id="IPR027417">
    <property type="entry name" value="P-loop_NTPase"/>
</dbReference>
<organism evidence="4 5">
    <name type="scientific">Aspergillus niger</name>
    <dbReference type="NCBI Taxonomy" id="5061"/>
    <lineage>
        <taxon>Eukaryota</taxon>
        <taxon>Fungi</taxon>
        <taxon>Dikarya</taxon>
        <taxon>Ascomycota</taxon>
        <taxon>Pezizomycotina</taxon>
        <taxon>Eurotiomycetes</taxon>
        <taxon>Eurotiomycetidae</taxon>
        <taxon>Eurotiales</taxon>
        <taxon>Aspergillaceae</taxon>
        <taxon>Aspergillus</taxon>
        <taxon>Aspergillus subgen. Circumdati</taxon>
    </lineage>
</organism>
<dbReference type="EMBL" id="NKJJ02000004">
    <property type="protein sequence ID" value="TPR11575.1"/>
    <property type="molecule type" value="Genomic_DNA"/>
</dbReference>
<dbReference type="SUPFAM" id="SSF52540">
    <property type="entry name" value="P-loop containing nucleoside triphosphate hydrolases"/>
    <property type="match status" value="1"/>
</dbReference>
<dbReference type="VEuPathDB" id="FungiDB:ASPNIDRAFT2_1149755"/>
<dbReference type="Pfam" id="PF24883">
    <property type="entry name" value="NPHP3_N"/>
    <property type="match status" value="1"/>
</dbReference>
<dbReference type="AlphaFoldDB" id="A0A3F3R7A4"/>
<evidence type="ECO:0000313" key="5">
    <source>
        <dbReference type="Proteomes" id="UP000197666"/>
    </source>
</evidence>
<evidence type="ECO:0000256" key="2">
    <source>
        <dbReference type="SAM" id="SignalP"/>
    </source>
</evidence>
<dbReference type="GO" id="GO:0009116">
    <property type="term" value="P:nucleoside metabolic process"/>
    <property type="evidence" value="ECO:0007669"/>
    <property type="project" value="InterPro"/>
</dbReference>
<keyword evidence="1" id="KW-0677">Repeat</keyword>
<dbReference type="VEuPathDB" id="FungiDB:M747DRAFT_373759"/>
<sequence>MEIPLRWSLREMLQLVLWGVLRLPLFLVQGITAKDSDVQRLKKTSPDSITVAIFCSVSYEAAAVKSCLDEEFTCRPTTIGPKDYIYSFGRIGHRRLVIAQPLQTGTVKAAHCAATVRQQFPNVEFAFTVGTGAGIPCPPKRDIRLGDIAIGVPGDSHPGIVEYDFLKYEQNKFVLKGCANKPPPILISADRSLQEDELMQRSPLRDILNEIMKYPGYERPRSDDVLYEDSFTHVEKALDCTICEQSDLKKHVIRVPRLSFQPVVHRGLILSGNGIINNARDREKLQHGHDNAICFETVAAGVTDEIPCLVVRGICDYADTHKQESWQRFAAAAAAAYCKTVLLKIDAQEARGANELGFSLGEAYDRMRAIGDTIQRQGIATALWPVKQLSPKGTGYGGVSCREEWIDLNRLPMAEDAAFDSYADQHETFCLPGTCISLLQRIEDWVYDESGRCIFYLNGMAGTGKSTISRTVAKHFREKQMLGASFSFKRNAGDRGHARRLFSTIARQLITHLPQLSPIIKKAVRENPDISTKSLREQFGRLLFSPLIELGRTGKDTETIVIVIDALDECESDKDVRLIVHLLSQLRDSGVVHLRIFLSSRPELPIRQSFSHLVANKYRDFALQEVLSPTIEHDISLLLKHKIAEIRNDNPLPSNWPSEQDFQKLVTLCVPSFAFAAAFCNTLEEPRWDPEDVLGELLQSPRLKLDQIYFPILNRMLHGQTKSQQERLLREFKEVVGPILILQRALSVKSLSILTGHSEKLIKRRLGSLHSIIKVPDDDTLPVEPLHWSLRTFLHSPDTREMTPFWIDEKETHSELTAQCQKLMEYTFKHDNNPPASAKPQDDSDLGNGAYNNITPELQYACQYCVHHLLDSADPVIKLDNFVSFLQEHFFHWVQVLNVISDRSTITDMINRLQSIKHDHNMSRFLEDVKKSILKNESGLIEDDEDDSTRYTVGQSLYMAGCLGI</sequence>
<evidence type="ECO:0000259" key="3">
    <source>
        <dbReference type="Pfam" id="PF24883"/>
    </source>
</evidence>
<dbReference type="InterPro" id="IPR053137">
    <property type="entry name" value="NLR-like"/>
</dbReference>
<name>A0A3F3R7A4_ASPNG</name>
<dbReference type="VEuPathDB" id="FungiDB:ATCC64974_17990"/>
<protein>
    <recommendedName>
        <fullName evidence="3">Nephrocystin 3-like N-terminal domain-containing protein</fullName>
    </recommendedName>
</protein>
<dbReference type="SUPFAM" id="SSF53167">
    <property type="entry name" value="Purine and uridine phosphorylases"/>
    <property type="match status" value="1"/>
</dbReference>
<accession>A0A3F3R7A4</accession>
<dbReference type="PANTHER" id="PTHR46082">
    <property type="entry name" value="ATP/GTP-BINDING PROTEIN-RELATED"/>
    <property type="match status" value="1"/>
</dbReference>
<evidence type="ECO:0000256" key="1">
    <source>
        <dbReference type="ARBA" id="ARBA00022737"/>
    </source>
</evidence>
<dbReference type="Gene3D" id="3.40.50.300">
    <property type="entry name" value="P-loop containing nucleotide triphosphate hydrolases"/>
    <property type="match status" value="1"/>
</dbReference>
<dbReference type="InterPro" id="IPR056884">
    <property type="entry name" value="NPHP3-like_N"/>
</dbReference>
<dbReference type="Proteomes" id="UP000197666">
    <property type="component" value="Unassembled WGS sequence"/>
</dbReference>
<reference evidence="5" key="1">
    <citation type="submission" date="2018-10" db="EMBL/GenBank/DDBJ databases">
        <title>FDA dAtabase for Regulatory Grade micrObial Sequences (FDA-ARGOS): Supporting development and validation of Infectious Disease Dx tests.</title>
        <authorList>
            <person name="Kerrigan L."/>
            <person name="Tallon L."/>
            <person name="Sadzewicz L."/>
            <person name="Sengamalay N."/>
            <person name="Ott S."/>
            <person name="Godinez A."/>
            <person name="Nagaraj S."/>
            <person name="Vavikolanu K."/>
            <person name="Nadendla S."/>
            <person name="George J."/>
            <person name="Sichtig H."/>
        </authorList>
    </citation>
    <scope>NUCLEOTIDE SEQUENCE [LARGE SCALE GENOMIC DNA]</scope>
    <source>
        <strain evidence="5">FDAARGOS_311</strain>
    </source>
</reference>
<dbReference type="InterPro" id="IPR035994">
    <property type="entry name" value="Nucleoside_phosphorylase_sf"/>
</dbReference>
<feature type="signal peptide" evidence="2">
    <location>
        <begin position="1"/>
        <end position="33"/>
    </location>
</feature>
<feature type="chain" id="PRO_5041075759" description="Nephrocystin 3-like N-terminal domain-containing protein" evidence="2">
    <location>
        <begin position="34"/>
        <end position="965"/>
    </location>
</feature>
<dbReference type="VEuPathDB" id="FungiDB:An01g06710"/>
<gene>
    <name evidence="4" type="ORF">CAN33_0049400</name>
</gene>
<dbReference type="GO" id="GO:0003824">
    <property type="term" value="F:catalytic activity"/>
    <property type="evidence" value="ECO:0007669"/>
    <property type="project" value="InterPro"/>
</dbReference>
<comment type="caution">
    <text evidence="4">The sequence shown here is derived from an EMBL/GenBank/DDBJ whole genome shotgun (WGS) entry which is preliminary data.</text>
</comment>